<evidence type="ECO:0000256" key="5">
    <source>
        <dbReference type="SAM" id="MobiDB-lite"/>
    </source>
</evidence>
<evidence type="ECO:0000256" key="2">
    <source>
        <dbReference type="ARBA" id="ARBA00022692"/>
    </source>
</evidence>
<dbReference type="SMART" id="SM00239">
    <property type="entry name" value="C2"/>
    <property type="match status" value="2"/>
</dbReference>
<evidence type="ECO:0000313" key="8">
    <source>
        <dbReference type="EMBL" id="GFP92804.1"/>
    </source>
</evidence>
<dbReference type="SUPFAM" id="SSF49562">
    <property type="entry name" value="C2 domain (Calcium/lipid-binding domain, CaLB)"/>
    <property type="match status" value="2"/>
</dbReference>
<dbReference type="OrthoDB" id="67700at2759"/>
<dbReference type="Proteomes" id="UP000653305">
    <property type="component" value="Unassembled WGS sequence"/>
</dbReference>
<feature type="domain" description="VASt" evidence="7">
    <location>
        <begin position="889"/>
        <end position="1056"/>
    </location>
</feature>
<dbReference type="PANTHER" id="PTHR46296">
    <property type="entry name" value="BNAA05G37250D PROTEIN"/>
    <property type="match status" value="1"/>
</dbReference>
<dbReference type="InterPro" id="IPR004182">
    <property type="entry name" value="GRAM"/>
</dbReference>
<dbReference type="InterPro" id="IPR031968">
    <property type="entry name" value="VASt"/>
</dbReference>
<dbReference type="Gene3D" id="2.30.29.30">
    <property type="entry name" value="Pleckstrin-homology domain (PH domain)/Phosphotyrosine-binding domain (PTB)"/>
    <property type="match status" value="1"/>
</dbReference>
<feature type="compositionally biased region" description="Basic and acidic residues" evidence="5">
    <location>
        <begin position="167"/>
        <end position="179"/>
    </location>
</feature>
<dbReference type="Gene3D" id="2.60.40.150">
    <property type="entry name" value="C2 domain"/>
    <property type="match status" value="2"/>
</dbReference>
<feature type="domain" description="C2" evidence="6">
    <location>
        <begin position="518"/>
        <end position="639"/>
    </location>
</feature>
<dbReference type="Pfam" id="PF02893">
    <property type="entry name" value="GRAM"/>
    <property type="match status" value="1"/>
</dbReference>
<dbReference type="PANTHER" id="PTHR46296:SF8">
    <property type="entry name" value="OS06G0297800 PROTEIN"/>
    <property type="match status" value="1"/>
</dbReference>
<dbReference type="PROSITE" id="PS51778">
    <property type="entry name" value="VAST"/>
    <property type="match status" value="2"/>
</dbReference>
<dbReference type="InterPro" id="IPR011993">
    <property type="entry name" value="PH-like_dom_sf"/>
</dbReference>
<accession>A0A830C8T6</accession>
<feature type="region of interest" description="Disordered" evidence="5">
    <location>
        <begin position="203"/>
        <end position="226"/>
    </location>
</feature>
<evidence type="ECO:0000256" key="3">
    <source>
        <dbReference type="ARBA" id="ARBA00022989"/>
    </source>
</evidence>
<dbReference type="Pfam" id="PF00168">
    <property type="entry name" value="C2"/>
    <property type="match status" value="2"/>
</dbReference>
<dbReference type="EMBL" id="BMAC01000291">
    <property type="protein sequence ID" value="GFP92804.1"/>
    <property type="molecule type" value="Genomic_DNA"/>
</dbReference>
<evidence type="ECO:0000256" key="4">
    <source>
        <dbReference type="ARBA" id="ARBA00023136"/>
    </source>
</evidence>
<evidence type="ECO:0000259" key="6">
    <source>
        <dbReference type="PROSITE" id="PS50004"/>
    </source>
</evidence>
<dbReference type="CDD" id="cd00030">
    <property type="entry name" value="C2"/>
    <property type="match status" value="2"/>
</dbReference>
<keyword evidence="2" id="KW-0812">Transmembrane</keyword>
<keyword evidence="9" id="KW-1185">Reference proteome</keyword>
<dbReference type="InterPro" id="IPR044511">
    <property type="entry name" value="At1g03370/At5g50170-like"/>
</dbReference>
<keyword evidence="3" id="KW-1133">Transmembrane helix</keyword>
<feature type="region of interest" description="Disordered" evidence="5">
    <location>
        <begin position="151"/>
        <end position="179"/>
    </location>
</feature>
<dbReference type="PROSITE" id="PS50004">
    <property type="entry name" value="C2"/>
    <property type="match status" value="2"/>
</dbReference>
<feature type="compositionally biased region" description="Low complexity" evidence="5">
    <location>
        <begin position="153"/>
        <end position="165"/>
    </location>
</feature>
<feature type="domain" description="C2" evidence="6">
    <location>
        <begin position="1"/>
        <end position="102"/>
    </location>
</feature>
<evidence type="ECO:0000256" key="1">
    <source>
        <dbReference type="ARBA" id="ARBA00004167"/>
    </source>
</evidence>
<evidence type="ECO:0000313" key="9">
    <source>
        <dbReference type="Proteomes" id="UP000653305"/>
    </source>
</evidence>
<proteinExistence type="predicted"/>
<dbReference type="Pfam" id="PF16016">
    <property type="entry name" value="VASt"/>
    <property type="match status" value="2"/>
</dbReference>
<dbReference type="AlphaFoldDB" id="A0A830C8T6"/>
<keyword evidence="4" id="KW-0472">Membrane</keyword>
<feature type="domain" description="VASt" evidence="7">
    <location>
        <begin position="255"/>
        <end position="425"/>
    </location>
</feature>
<evidence type="ECO:0000259" key="7">
    <source>
        <dbReference type="PROSITE" id="PS51778"/>
    </source>
</evidence>
<reference evidence="8" key="1">
    <citation type="submission" date="2020-07" db="EMBL/GenBank/DDBJ databases">
        <title>Ethylene signaling mediates host invasion by parasitic plants.</title>
        <authorList>
            <person name="Yoshida S."/>
        </authorList>
    </citation>
    <scope>NUCLEOTIDE SEQUENCE</scope>
    <source>
        <strain evidence="8">Okayama</strain>
    </source>
</reference>
<dbReference type="CDD" id="cd13219">
    <property type="entry name" value="PH-GRAM_C2-GRAM"/>
    <property type="match status" value="1"/>
</dbReference>
<sequence length="1056" mass="118859">MKLLVRVIEAKNIPALDPNGFSDPYVKLQLGKQKFRTKVVKKCLSPSWCEEFTFKVDDLKEELLICVLDEDKYFNDDFVGQIKVPISHVFEAKDKSLGTTWYTLQPKNKKSKNKDCGEILLTICFSQNNTSFDLSACDTVILPKKCVDTIMDSPSRSSPRRTSSPNRLDEPVSSKEEKLHAPTLAGRIAQMFNKNSDSASVSSVEAADVSDLPESLDPAVPDQKPDELTPSIDFEEMMKTLETKDQGVEIPSSLPGGVVLDQIYGASPRELNSILFSPESDFWKSAADAQGSTDLQIGPWKFENESLKRVVTYTKAASKLIKALKTTEEQTYLKADSTNFAVFSSVSTPDAPYGKTFRAEVLYCITAGPEQPSGEPTCRVEVSWRINFLQSTMMKGMIEGGARQGIKESFDQYEKLLSQIVKPLDLKDIGSEKDQMLATLRVERQSDGKLAVQYFANFTVVSTVLMGFYVLVHIWLSLPSTVQGLEFVGLDLPDSIGEMIVCGVLVLQGKRVLELMSRFMQARVQKGSDHGIKAQGDGWLLTVALIEGSNLAAVDSSGFSDPYVVFTCNGKTRTSSIKFQKPDPLWNEIFEFDAMEEPPSVLDVEVFDFDGPFDEATSLGRAEINFLKSNISELSDIWIPLQGKLAQACQSKLHLRIFLNNNRVGNVVKDYITKMEKEVGKKIKLRSPQTNSAFQKLFGLPPEEFLINDFSCHLKRRMPLQGRLFLSARIIGFHADLFGHKTKFFFLWEDIEDIQVIPPTLSSMGSPIIIMTLRTGRGFDARHGARTQDAEGRLKYQFHSFVSFNVAHRTIMALWRARALTPEQKAQIVEQESEGNIVQTSEEDTLAKNLSATEDEIESKSLQAVDEESEAKSLATEESGSFLGVEDVNMSVIYSSMLSLPTSFFMELFRGSEIDRRVMERAGCLNYSHSPWESEKPDVHQRQLYYKFDKRISRYRGEVTSTQQRSRLSGRNGWLIEEVMTLHGVPLGDYFTLHLRYQVEDLPSRSVGCNIQVDFGIAWLKYTRHQKRITKNIVSNLQERLKVMFSVLEKEYVSGS</sequence>
<protein>
    <submittedName>
        <fullName evidence="8">C2 and gram domain-containing protein at1g03370</fullName>
    </submittedName>
</protein>
<name>A0A830C8T6_9LAMI</name>
<dbReference type="InterPro" id="IPR035892">
    <property type="entry name" value="C2_domain_sf"/>
</dbReference>
<comment type="caution">
    <text evidence="8">The sequence shown here is derived from an EMBL/GenBank/DDBJ whole genome shotgun (WGS) entry which is preliminary data.</text>
</comment>
<organism evidence="8 9">
    <name type="scientific">Phtheirospermum japonicum</name>
    <dbReference type="NCBI Taxonomy" id="374723"/>
    <lineage>
        <taxon>Eukaryota</taxon>
        <taxon>Viridiplantae</taxon>
        <taxon>Streptophyta</taxon>
        <taxon>Embryophyta</taxon>
        <taxon>Tracheophyta</taxon>
        <taxon>Spermatophyta</taxon>
        <taxon>Magnoliopsida</taxon>
        <taxon>eudicotyledons</taxon>
        <taxon>Gunneridae</taxon>
        <taxon>Pentapetalae</taxon>
        <taxon>asterids</taxon>
        <taxon>lamiids</taxon>
        <taxon>Lamiales</taxon>
        <taxon>Orobanchaceae</taxon>
        <taxon>Orobanchaceae incertae sedis</taxon>
        <taxon>Phtheirospermum</taxon>
    </lineage>
</organism>
<dbReference type="InterPro" id="IPR000008">
    <property type="entry name" value="C2_dom"/>
</dbReference>
<comment type="subcellular location">
    <subcellularLocation>
        <location evidence="1">Membrane</location>
        <topology evidence="1">Single-pass membrane protein</topology>
    </subcellularLocation>
</comment>
<dbReference type="GO" id="GO:0016020">
    <property type="term" value="C:membrane"/>
    <property type="evidence" value="ECO:0007669"/>
    <property type="project" value="UniProtKB-SubCell"/>
</dbReference>
<dbReference type="SMART" id="SM00568">
    <property type="entry name" value="GRAM"/>
    <property type="match status" value="1"/>
</dbReference>
<gene>
    <name evidence="8" type="ORF">PHJA_001424700</name>
</gene>